<reference evidence="1" key="1">
    <citation type="submission" date="2024-05" db="EMBL/GenBank/DDBJ databases">
        <title>Copy number flexibility facilitates heteroresistance to increasing antibiotic pressure and threatens the beta-lactam pipeline.</title>
        <authorList>
            <person name="Choby J.E."/>
            <person name="Weiss D.S."/>
        </authorList>
    </citation>
    <scope>NUCLEOTIDE SEQUENCE</scope>
    <source>
        <strain evidence="1">Mu1197</strain>
    </source>
</reference>
<name>A0AAU7FQJ3_9ENTR</name>
<sequence length="100" mass="11276">MNTLTPSNGIKVTEKAWCRFYPGDFSLLYNVTRLATGHKFATQITPQGYIYSSNKRNALFSCPPVKKGVRKAEYASGIDDVYAKTAGMFLLTKVMRDVEW</sequence>
<dbReference type="RefSeq" id="WP_348957324.1">
    <property type="nucleotide sequence ID" value="NZ_CP157375.1"/>
</dbReference>
<dbReference type="AlphaFoldDB" id="A0AAU7FQJ3"/>
<proteinExistence type="predicted"/>
<organism evidence="1">
    <name type="scientific">Enterobacter cloacae complex sp. Mu1197</name>
    <dbReference type="NCBI Taxonomy" id="3152302"/>
    <lineage>
        <taxon>Bacteria</taxon>
        <taxon>Pseudomonadati</taxon>
        <taxon>Pseudomonadota</taxon>
        <taxon>Gammaproteobacteria</taxon>
        <taxon>Enterobacterales</taxon>
        <taxon>Enterobacteriaceae</taxon>
        <taxon>Enterobacter</taxon>
        <taxon>Enterobacter cloacae complex</taxon>
    </lineage>
</organism>
<gene>
    <name evidence="1" type="ORF">ABFV38_12025</name>
</gene>
<dbReference type="EMBL" id="CP157375">
    <property type="protein sequence ID" value="XBM28683.1"/>
    <property type="molecule type" value="Genomic_DNA"/>
</dbReference>
<evidence type="ECO:0000313" key="1">
    <source>
        <dbReference type="EMBL" id="XBM28683.1"/>
    </source>
</evidence>
<protein>
    <submittedName>
        <fullName evidence="1">Uncharacterized protein</fullName>
    </submittedName>
</protein>
<accession>A0AAU7FQJ3</accession>